<comment type="caution">
    <text evidence="2">The sequence shown here is derived from an EMBL/GenBank/DDBJ whole genome shotgun (WGS) entry which is preliminary data.</text>
</comment>
<protein>
    <submittedName>
        <fullName evidence="2">Uncharacterized protein</fullName>
    </submittedName>
</protein>
<evidence type="ECO:0000313" key="3">
    <source>
        <dbReference type="Proteomes" id="UP000828390"/>
    </source>
</evidence>
<reference evidence="2" key="1">
    <citation type="journal article" date="2019" name="bioRxiv">
        <title>The Genome of the Zebra Mussel, Dreissena polymorpha: A Resource for Invasive Species Research.</title>
        <authorList>
            <person name="McCartney M.A."/>
            <person name="Auch B."/>
            <person name="Kono T."/>
            <person name="Mallez S."/>
            <person name="Zhang Y."/>
            <person name="Obille A."/>
            <person name="Becker A."/>
            <person name="Abrahante J.E."/>
            <person name="Garbe J."/>
            <person name="Badalamenti J.P."/>
            <person name="Herman A."/>
            <person name="Mangelson H."/>
            <person name="Liachko I."/>
            <person name="Sullivan S."/>
            <person name="Sone E.D."/>
            <person name="Koren S."/>
            <person name="Silverstein K.A.T."/>
            <person name="Beckman K.B."/>
            <person name="Gohl D.M."/>
        </authorList>
    </citation>
    <scope>NUCLEOTIDE SEQUENCE</scope>
    <source>
        <strain evidence="2">Duluth1</strain>
        <tissue evidence="2">Whole animal</tissue>
    </source>
</reference>
<keyword evidence="3" id="KW-1185">Reference proteome</keyword>
<dbReference type="AlphaFoldDB" id="A0A9D4JKL0"/>
<sequence length="125" mass="14294">MRKQTINTTPTNHQPITSADNQLSTIPPDNSVISDNDHIPGSQLQTVNDRKQHAHLTTNQLDIINLQATSKDFGDIYAFLKNGHLPDDKDLAKRIPYISTQYEIVDNVLFHFYEPRSKKHQTEKT</sequence>
<proteinExistence type="predicted"/>
<evidence type="ECO:0000256" key="1">
    <source>
        <dbReference type="SAM" id="MobiDB-lite"/>
    </source>
</evidence>
<gene>
    <name evidence="2" type="ORF">DPMN_144358</name>
</gene>
<organism evidence="2 3">
    <name type="scientific">Dreissena polymorpha</name>
    <name type="common">Zebra mussel</name>
    <name type="synonym">Mytilus polymorpha</name>
    <dbReference type="NCBI Taxonomy" id="45954"/>
    <lineage>
        <taxon>Eukaryota</taxon>
        <taxon>Metazoa</taxon>
        <taxon>Spiralia</taxon>
        <taxon>Lophotrochozoa</taxon>
        <taxon>Mollusca</taxon>
        <taxon>Bivalvia</taxon>
        <taxon>Autobranchia</taxon>
        <taxon>Heteroconchia</taxon>
        <taxon>Euheterodonta</taxon>
        <taxon>Imparidentia</taxon>
        <taxon>Neoheterodontei</taxon>
        <taxon>Myida</taxon>
        <taxon>Dreissenoidea</taxon>
        <taxon>Dreissenidae</taxon>
        <taxon>Dreissena</taxon>
    </lineage>
</organism>
<dbReference type="Proteomes" id="UP000828390">
    <property type="component" value="Unassembled WGS sequence"/>
</dbReference>
<accession>A0A9D4JKL0</accession>
<dbReference type="EMBL" id="JAIWYP010000006">
    <property type="protein sequence ID" value="KAH3815826.1"/>
    <property type="molecule type" value="Genomic_DNA"/>
</dbReference>
<name>A0A9D4JKL0_DREPO</name>
<evidence type="ECO:0000313" key="2">
    <source>
        <dbReference type="EMBL" id="KAH3815826.1"/>
    </source>
</evidence>
<reference evidence="2" key="2">
    <citation type="submission" date="2020-11" db="EMBL/GenBank/DDBJ databases">
        <authorList>
            <person name="McCartney M.A."/>
            <person name="Auch B."/>
            <person name="Kono T."/>
            <person name="Mallez S."/>
            <person name="Becker A."/>
            <person name="Gohl D.M."/>
            <person name="Silverstein K.A.T."/>
            <person name="Koren S."/>
            <person name="Bechman K.B."/>
            <person name="Herman A."/>
            <person name="Abrahante J.E."/>
            <person name="Garbe J."/>
        </authorList>
    </citation>
    <scope>NUCLEOTIDE SEQUENCE</scope>
    <source>
        <strain evidence="2">Duluth1</strain>
        <tissue evidence="2">Whole animal</tissue>
    </source>
</reference>
<feature type="region of interest" description="Disordered" evidence="1">
    <location>
        <begin position="1"/>
        <end position="20"/>
    </location>
</feature>